<keyword evidence="2" id="KW-1185">Reference proteome</keyword>
<dbReference type="PANTHER" id="PTHR30255:SF2">
    <property type="entry name" value="SINGLE-STRANDED-DNA-SPECIFIC EXONUCLEASE RECJ"/>
    <property type="match status" value="1"/>
</dbReference>
<dbReference type="Gene3D" id="3.90.1640.30">
    <property type="match status" value="1"/>
</dbReference>
<dbReference type="AlphaFoldDB" id="A0A318S8Y2"/>
<evidence type="ECO:0000313" key="1">
    <source>
        <dbReference type="EMBL" id="PYE55015.1"/>
    </source>
</evidence>
<dbReference type="InterPro" id="IPR038763">
    <property type="entry name" value="DHH_sf"/>
</dbReference>
<reference evidence="1 2" key="1">
    <citation type="submission" date="2018-06" db="EMBL/GenBank/DDBJ databases">
        <title>Genomic Encyclopedia of Type Strains, Phase IV (KMG-IV): sequencing the most valuable type-strain genomes for metagenomic binning, comparative biology and taxonomic classification.</title>
        <authorList>
            <person name="Goeker M."/>
        </authorList>
    </citation>
    <scope>NUCLEOTIDE SEQUENCE [LARGE SCALE GENOMIC DNA]</scope>
    <source>
        <strain evidence="1 2">DSM 18048</strain>
    </source>
</reference>
<proteinExistence type="predicted"/>
<comment type="caution">
    <text evidence="1">The sequence shown here is derived from an EMBL/GenBank/DDBJ whole genome shotgun (WGS) entry which is preliminary data.</text>
</comment>
<organism evidence="1 2">
    <name type="scientific">Deinococcus yavapaiensis KR-236</name>
    <dbReference type="NCBI Taxonomy" id="694435"/>
    <lineage>
        <taxon>Bacteria</taxon>
        <taxon>Thermotogati</taxon>
        <taxon>Deinococcota</taxon>
        <taxon>Deinococci</taxon>
        <taxon>Deinococcales</taxon>
        <taxon>Deinococcaceae</taxon>
        <taxon>Deinococcus</taxon>
    </lineage>
</organism>
<accession>A0A318S8Y2</accession>
<evidence type="ECO:0000313" key="2">
    <source>
        <dbReference type="Proteomes" id="UP000248326"/>
    </source>
</evidence>
<dbReference type="SUPFAM" id="SSF64182">
    <property type="entry name" value="DHH phosphoesterases"/>
    <property type="match status" value="1"/>
</dbReference>
<dbReference type="EMBL" id="QJSX01000004">
    <property type="protein sequence ID" value="PYE55015.1"/>
    <property type="molecule type" value="Genomic_DNA"/>
</dbReference>
<dbReference type="OrthoDB" id="868021at2"/>
<gene>
    <name evidence="1" type="ORF">DES52_104289</name>
</gene>
<dbReference type="GO" id="GO:0004527">
    <property type="term" value="F:exonuclease activity"/>
    <property type="evidence" value="ECO:0007669"/>
    <property type="project" value="UniProtKB-KW"/>
</dbReference>
<dbReference type="RefSeq" id="WP_110886114.1">
    <property type="nucleotide sequence ID" value="NZ_QJSX01000004.1"/>
</dbReference>
<keyword evidence="1" id="KW-0540">Nuclease</keyword>
<dbReference type="Proteomes" id="UP000248326">
    <property type="component" value="Unassembled WGS sequence"/>
</dbReference>
<protein>
    <submittedName>
        <fullName evidence="1">Single-stranded-DNA-specific exonuclease</fullName>
    </submittedName>
</protein>
<dbReference type="PANTHER" id="PTHR30255">
    <property type="entry name" value="SINGLE-STRANDED-DNA-SPECIFIC EXONUCLEASE RECJ"/>
    <property type="match status" value="1"/>
</dbReference>
<keyword evidence="1" id="KW-0269">Exonuclease</keyword>
<keyword evidence="1" id="KW-0378">Hydrolase</keyword>
<dbReference type="InterPro" id="IPR051673">
    <property type="entry name" value="SSDNA_exonuclease_RecJ"/>
</dbReference>
<name>A0A318S8Y2_9DEIO</name>
<sequence>MAVPLSAALPSLRSATRSFLDSLDRRARLLVFCHFDADGLSAGAVFGRGLKRLGFENVEVVPSGRGESAFSDSAGERLLARSPSALIVTDLGVNARWPLTDVPTLFVDHHRPDGFPGGRSVVISGYDLDPIPTSAWLAFELLAPLADVDDLAWIAAVGVVGDLGEKAPWERLASVKKAYTAKWLKEAVALVNAARRSSAFDVERPLRLLMTADSPRAVADDDVLHAYRQEVNAELAVARKAAPIFSATRPFALVKLRSAAQLHPLIAQQWRGRLPQHAVIAANTGYAPGMVAFSARTARKDLNLPEVFQAVDLGEFNGTFGHGHDAASGGHLPPRAFDALLRALGFGAGAFVSESS</sequence>